<evidence type="ECO:0000256" key="6">
    <source>
        <dbReference type="ARBA" id="ARBA00023186"/>
    </source>
</evidence>
<dbReference type="GO" id="GO:0009376">
    <property type="term" value="C:HslUV protease complex"/>
    <property type="evidence" value="ECO:0007669"/>
    <property type="project" value="UniProtKB-UniRule"/>
</dbReference>
<dbReference type="InterPro" id="IPR003959">
    <property type="entry name" value="ATPase_AAA_core"/>
</dbReference>
<dbReference type="FunFam" id="3.40.50.300:FF:000213">
    <property type="entry name" value="ATP-dependent protease ATPase subunit HslU"/>
    <property type="match status" value="1"/>
</dbReference>
<evidence type="ECO:0000256" key="2">
    <source>
        <dbReference type="ARBA" id="ARBA00009771"/>
    </source>
</evidence>
<sequence length="438" mass="48342">MDIPTYSPREIVSELDRFIVGQTDAKRAVAIALRNRWRRQQLPEAMREEVVPKNILMIGPTGCGKTEIARRLAKLAQAPFLKVEATKFTEVGYVGRDVESIVRDLVEASLTMLRDTSRRNVQAQAELAAEERLLTALVGEGAAADTRSHFRRMLRNGELEEKEIEISIAAAPSAPPSVDIPGVPPGQAINLTEMMKGMFGNRQQQKKLTVAAARELLQREEADRLLDNDKLGRDAVEHAENNGIVFIDEIDKVCARSTEGGMRGGDISREGVQRDLLPIIEGTTVNTKYGPVKTDHILFIASGAFHLAKPSDLLPELQGRLPIRVELQPLSRADMRRILVEPEHSLLKQYQALLGTEQVDLDITDDAIDALADLAAEINDRVENIGARRLHTVLEKLLEDISFTAADRAGELVTVDAALVRDRVAPLAGKADLSRFIL</sequence>
<feature type="binding site" evidence="7">
    <location>
        <position position="20"/>
    </location>
    <ligand>
        <name>ATP</name>
        <dbReference type="ChEBI" id="CHEBI:30616"/>
    </ligand>
</feature>
<feature type="binding site" evidence="7">
    <location>
        <position position="316"/>
    </location>
    <ligand>
        <name>ATP</name>
        <dbReference type="ChEBI" id="CHEBI:30616"/>
    </ligand>
</feature>
<evidence type="ECO:0000256" key="5">
    <source>
        <dbReference type="ARBA" id="ARBA00022840"/>
    </source>
</evidence>
<dbReference type="EMBL" id="CP000394">
    <property type="protein sequence ID" value="ABI63135.1"/>
    <property type="molecule type" value="Genomic_DNA"/>
</dbReference>
<organism evidence="10 11">
    <name type="scientific">Granulibacter bethesdensis (strain ATCC BAA-1260 / CGDNIH1)</name>
    <dbReference type="NCBI Taxonomy" id="391165"/>
    <lineage>
        <taxon>Bacteria</taxon>
        <taxon>Pseudomonadati</taxon>
        <taxon>Pseudomonadota</taxon>
        <taxon>Alphaproteobacteria</taxon>
        <taxon>Acetobacterales</taxon>
        <taxon>Acetobacteraceae</taxon>
        <taxon>Granulibacter</taxon>
    </lineage>
</organism>
<dbReference type="InterPro" id="IPR027417">
    <property type="entry name" value="P-loop_NTPase"/>
</dbReference>
<dbReference type="InterPro" id="IPR019489">
    <property type="entry name" value="Clp_ATPase_C"/>
</dbReference>
<dbReference type="OrthoDB" id="9804062at2"/>
<dbReference type="SMART" id="SM00382">
    <property type="entry name" value="AAA"/>
    <property type="match status" value="1"/>
</dbReference>
<dbReference type="NCBIfam" id="NF003544">
    <property type="entry name" value="PRK05201.1"/>
    <property type="match status" value="1"/>
</dbReference>
<evidence type="ECO:0000313" key="10">
    <source>
        <dbReference type="EMBL" id="ABI63135.1"/>
    </source>
</evidence>
<dbReference type="InterPro" id="IPR050052">
    <property type="entry name" value="ATP-dep_Clp_protease_ClpX"/>
</dbReference>
<reference evidence="10 11" key="1">
    <citation type="journal article" date="2007" name="J. Bacteriol.">
        <title>Genome sequence analysis of the emerging human pathogenic acetic acid bacterium Granulibacter bethesdensis.</title>
        <authorList>
            <person name="Greenberg D.E."/>
            <person name="Porcella S.F."/>
            <person name="Zelazny A.M."/>
            <person name="Virtaneva K."/>
            <person name="Sturdevant D.E."/>
            <person name="Kupko J.J.III."/>
            <person name="Barbian K.D."/>
            <person name="Babar A."/>
            <person name="Dorward D.W."/>
            <person name="Holland S.M."/>
        </authorList>
    </citation>
    <scope>NUCLEOTIDE SEQUENCE [LARGE SCALE GENOMIC DNA]</scope>
    <source>
        <strain evidence="11">ATCC BAA-1260 / CGDNIH1</strain>
    </source>
</reference>
<dbReference type="RefSeq" id="WP_011632937.1">
    <property type="nucleotide sequence ID" value="NC_008343.2"/>
</dbReference>
<feature type="domain" description="AAA+ ATPase" evidence="8">
    <location>
        <begin position="51"/>
        <end position="327"/>
    </location>
</feature>
<dbReference type="eggNOG" id="COG1220">
    <property type="taxonomic scope" value="Bacteria"/>
</dbReference>
<dbReference type="FunFam" id="3.40.50.300:FF:000220">
    <property type="entry name" value="ATP-dependent protease ATPase subunit HslU"/>
    <property type="match status" value="1"/>
</dbReference>
<evidence type="ECO:0000259" key="8">
    <source>
        <dbReference type="SMART" id="SM00382"/>
    </source>
</evidence>
<feature type="binding site" evidence="7">
    <location>
        <begin position="62"/>
        <end position="67"/>
    </location>
    <ligand>
        <name>ATP</name>
        <dbReference type="ChEBI" id="CHEBI:30616"/>
    </ligand>
</feature>
<dbReference type="InterPro" id="IPR004491">
    <property type="entry name" value="HslU"/>
</dbReference>
<comment type="similarity">
    <text evidence="2 7">Belongs to the ClpX chaperone family. HslU subfamily.</text>
</comment>
<dbReference type="HOGENOM" id="CLU_033123_0_0_5"/>
<dbReference type="Pfam" id="PF00004">
    <property type="entry name" value="AAA"/>
    <property type="match status" value="1"/>
</dbReference>
<evidence type="ECO:0000256" key="1">
    <source>
        <dbReference type="ARBA" id="ARBA00004496"/>
    </source>
</evidence>
<feature type="domain" description="Clp ATPase C-terminal" evidence="9">
    <location>
        <begin position="330"/>
        <end position="424"/>
    </location>
</feature>
<dbReference type="KEGG" id="gbe:GbCGDNIH1_2237"/>
<evidence type="ECO:0000256" key="4">
    <source>
        <dbReference type="ARBA" id="ARBA00022741"/>
    </source>
</evidence>
<keyword evidence="6 7" id="KW-0143">Chaperone</keyword>
<dbReference type="GO" id="GO:0008233">
    <property type="term" value="F:peptidase activity"/>
    <property type="evidence" value="ECO:0007669"/>
    <property type="project" value="InterPro"/>
</dbReference>
<dbReference type="GO" id="GO:0005524">
    <property type="term" value="F:ATP binding"/>
    <property type="evidence" value="ECO:0007669"/>
    <property type="project" value="UniProtKB-UniRule"/>
</dbReference>
<dbReference type="Gene3D" id="1.10.8.60">
    <property type="match status" value="1"/>
</dbReference>
<keyword evidence="3 7" id="KW-0963">Cytoplasm</keyword>
<feature type="binding site" evidence="7">
    <location>
        <position position="388"/>
    </location>
    <ligand>
        <name>ATP</name>
        <dbReference type="ChEBI" id="CHEBI:30616"/>
    </ligand>
</feature>
<accession>Q0BPW7</accession>
<dbReference type="PANTHER" id="PTHR48102:SF3">
    <property type="entry name" value="ATP-DEPENDENT PROTEASE ATPASE SUBUNIT HSLU"/>
    <property type="match status" value="1"/>
</dbReference>
<dbReference type="GO" id="GO:0016887">
    <property type="term" value="F:ATP hydrolysis activity"/>
    <property type="evidence" value="ECO:0007669"/>
    <property type="project" value="InterPro"/>
</dbReference>
<feature type="binding site" evidence="7">
    <location>
        <position position="248"/>
    </location>
    <ligand>
        <name>ATP</name>
        <dbReference type="ChEBI" id="CHEBI:30616"/>
    </ligand>
</feature>
<evidence type="ECO:0000256" key="7">
    <source>
        <dbReference type="HAMAP-Rule" id="MF_00249"/>
    </source>
</evidence>
<dbReference type="GO" id="GO:0036402">
    <property type="term" value="F:proteasome-activating activity"/>
    <property type="evidence" value="ECO:0007669"/>
    <property type="project" value="UniProtKB-UniRule"/>
</dbReference>
<dbReference type="Pfam" id="PF07724">
    <property type="entry name" value="AAA_2"/>
    <property type="match status" value="1"/>
</dbReference>
<gene>
    <name evidence="7" type="primary">hslU</name>
    <name evidence="10" type="ordered locus">GbCGDNIH1_2237</name>
</gene>
<dbReference type="Proteomes" id="UP000001963">
    <property type="component" value="Chromosome"/>
</dbReference>
<name>Q0BPW7_GRABC</name>
<protein>
    <recommendedName>
        <fullName evidence="7">ATP-dependent protease ATPase subunit HslU</fullName>
    </recommendedName>
    <alternativeName>
        <fullName evidence="7">Unfoldase HslU</fullName>
    </alternativeName>
</protein>
<comment type="subcellular location">
    <subcellularLocation>
        <location evidence="1 7">Cytoplasm</location>
    </subcellularLocation>
</comment>
<dbReference type="NCBIfam" id="TIGR00390">
    <property type="entry name" value="hslU"/>
    <property type="match status" value="1"/>
</dbReference>
<dbReference type="PANTHER" id="PTHR48102">
    <property type="entry name" value="ATP-DEPENDENT CLP PROTEASE ATP-BINDING SUBUNIT CLPX-LIKE, MITOCHONDRIAL-RELATED"/>
    <property type="match status" value="1"/>
</dbReference>
<keyword evidence="5 7" id="KW-0067">ATP-binding</keyword>
<dbReference type="HAMAP" id="MF_00249">
    <property type="entry name" value="HslU"/>
    <property type="match status" value="1"/>
</dbReference>
<evidence type="ECO:0000259" key="9">
    <source>
        <dbReference type="SMART" id="SM01086"/>
    </source>
</evidence>
<keyword evidence="11" id="KW-1185">Reference proteome</keyword>
<comment type="function">
    <text evidence="7">ATPase subunit of a proteasome-like degradation complex; this subunit has chaperone activity. The binding of ATP and its subsequent hydrolysis by HslU are essential for unfolding of protein substrates subsequently hydrolyzed by HslV. HslU recognizes the N-terminal part of its protein substrates and unfolds these before they are guided to HslV for hydrolysis.</text>
</comment>
<dbReference type="SUPFAM" id="SSF52540">
    <property type="entry name" value="P-loop containing nucleoside triphosphate hydrolases"/>
    <property type="match status" value="1"/>
</dbReference>
<dbReference type="AlphaFoldDB" id="Q0BPW7"/>
<dbReference type="STRING" id="391165.GbCGDNIH1_2237"/>
<dbReference type="SMART" id="SM01086">
    <property type="entry name" value="ClpB_D2-small"/>
    <property type="match status" value="1"/>
</dbReference>
<dbReference type="GO" id="GO:0043335">
    <property type="term" value="P:protein unfolding"/>
    <property type="evidence" value="ECO:0007669"/>
    <property type="project" value="UniProtKB-UniRule"/>
</dbReference>
<comment type="subunit">
    <text evidence="7">A double ring-shaped homohexamer of HslV is capped on each side by a ring-shaped HslU homohexamer. The assembly of the HslU/HslV complex is dependent on binding of ATP.</text>
</comment>
<dbReference type="CDD" id="cd19498">
    <property type="entry name" value="RecA-like_HslU"/>
    <property type="match status" value="1"/>
</dbReference>
<keyword evidence="4 7" id="KW-0547">Nucleotide-binding</keyword>
<dbReference type="Gene3D" id="3.40.50.300">
    <property type="entry name" value="P-loop containing nucleotide triphosphate hydrolases"/>
    <property type="match status" value="2"/>
</dbReference>
<evidence type="ECO:0000313" key="11">
    <source>
        <dbReference type="Proteomes" id="UP000001963"/>
    </source>
</evidence>
<evidence type="ECO:0000256" key="3">
    <source>
        <dbReference type="ARBA" id="ARBA00022490"/>
    </source>
</evidence>
<proteinExistence type="inferred from homology"/>
<dbReference type="InterPro" id="IPR003593">
    <property type="entry name" value="AAA+_ATPase"/>
</dbReference>